<dbReference type="PANTHER" id="PTHR11638">
    <property type="entry name" value="ATP-DEPENDENT CLP PROTEASE"/>
    <property type="match status" value="1"/>
</dbReference>
<dbReference type="PROSITE" id="PS00870">
    <property type="entry name" value="CLPAB_1"/>
    <property type="match status" value="1"/>
</dbReference>
<dbReference type="InterPro" id="IPR018368">
    <property type="entry name" value="ClpA/B_CS1"/>
</dbReference>
<dbReference type="InterPro" id="IPR041546">
    <property type="entry name" value="ClpA/ClpB_AAA_lid"/>
</dbReference>
<evidence type="ECO:0000313" key="7">
    <source>
        <dbReference type="EMBL" id="KRL63852.1"/>
    </source>
</evidence>
<dbReference type="GO" id="GO:0016887">
    <property type="term" value="F:ATP hydrolysis activity"/>
    <property type="evidence" value="ECO:0007669"/>
    <property type="project" value="InterPro"/>
</dbReference>
<dbReference type="eggNOG" id="COG0542">
    <property type="taxonomic scope" value="Bacteria"/>
</dbReference>
<evidence type="ECO:0000259" key="6">
    <source>
        <dbReference type="PROSITE" id="PS50151"/>
    </source>
</evidence>
<sequence length="720" mass="80755">MLCQNCHERPASIHLYTKVNGQSREIALCGQCYQKLRSEQGNNAMNNDENNEFFGNFDDLFKAFNESQRDNFQNPNMQAQRGGRNNGNNSILDQYGTDLTDLAKKGKIDPVIGRDKEIARVIEILNRRTKNNPVLIGEAGVGKTAVVEGLAQEIVDGSVPAKLQNKRIVSLNIVSMVQGTGVRGQFEQRMQRLIKELQSNPDLILFIDEIHQIVGAGNAEGGMDAGNIIKPALARGDFQLVGATTIKEYREIEKDSALARRFQPVEVKEPSVDETIRILHGIQKRYEDYHHVHYTDSAIESAVKLSSRYIQDRYLPDKAIDLLDEAGSRMNLTIPYVDKEKIKERIDAAQELKQEALKNEDYEKAAYYRDQIEKYDKMKDQKVDPDKSPVITDKIMNKIVEEKTGIPVGDIQKQEENQLQNLASDLKASVIGQDKAVEQVARAIRRNRIGFNKSGRPIGSFLFVGPTGVGKTELAKQVALKMFGSTDAMIRFDMSEYMEQYSVSKLIGSAPGYVGYEEAGQLTERVRHNPYSLILLDEIEKAHPDVLNLFLQILDDGRLTDSQGRTVSFKDTIIIMTSNAGQGIKNASVGFTAEANPSKESTRSSMSQFFKPEFLNRLDDVIEFNPLSKEDLLKIVDLMIAKTNSMISDQGLHIDVTDAAKEKLVKEGYEPSLGARPLRRTIQEEIEDKVADFKLDHPDVKSFVADSVNDEITISAKEDE</sequence>
<dbReference type="AlphaFoldDB" id="A0A0R1S4K1"/>
<evidence type="ECO:0000313" key="8">
    <source>
        <dbReference type="Proteomes" id="UP000051931"/>
    </source>
</evidence>
<dbReference type="PANTHER" id="PTHR11638:SF175">
    <property type="entry name" value="ATP-DEPENDENT CLP PROTEASE, ATP-BINDING SUBUNIT CLPC"/>
    <property type="match status" value="1"/>
</dbReference>
<dbReference type="InterPro" id="IPR001943">
    <property type="entry name" value="UVR_dom"/>
</dbReference>
<dbReference type="InterPro" id="IPR001270">
    <property type="entry name" value="ClpA/B"/>
</dbReference>
<proteinExistence type="inferred from homology"/>
<dbReference type="PATRIC" id="fig|1122152.4.peg.100"/>
<gene>
    <name evidence="7" type="ORF">FC23_GL000099</name>
</gene>
<dbReference type="CDD" id="cd00009">
    <property type="entry name" value="AAA"/>
    <property type="match status" value="1"/>
</dbReference>
<comment type="caution">
    <text evidence="7">The sequence shown here is derived from an EMBL/GenBank/DDBJ whole genome shotgun (WGS) entry which is preliminary data.</text>
</comment>
<dbReference type="InterPro" id="IPR019489">
    <property type="entry name" value="Clp_ATPase_C"/>
</dbReference>
<dbReference type="SMART" id="SM01086">
    <property type="entry name" value="ClpB_D2-small"/>
    <property type="match status" value="1"/>
</dbReference>
<dbReference type="GO" id="GO:0005737">
    <property type="term" value="C:cytoplasm"/>
    <property type="evidence" value="ECO:0007669"/>
    <property type="project" value="TreeGrafter"/>
</dbReference>
<dbReference type="PRINTS" id="PR00300">
    <property type="entry name" value="CLPPROTEASEA"/>
</dbReference>
<evidence type="ECO:0000256" key="1">
    <source>
        <dbReference type="ARBA" id="ARBA00022741"/>
    </source>
</evidence>
<dbReference type="Gene3D" id="1.10.8.60">
    <property type="match status" value="2"/>
</dbReference>
<dbReference type="GO" id="GO:0005524">
    <property type="term" value="F:ATP binding"/>
    <property type="evidence" value="ECO:0007669"/>
    <property type="project" value="UniProtKB-KW"/>
</dbReference>
<feature type="region of interest" description="Disordered" evidence="5">
    <location>
        <begin position="72"/>
        <end position="91"/>
    </location>
</feature>
<evidence type="ECO:0000256" key="3">
    <source>
        <dbReference type="ARBA" id="ARBA00023186"/>
    </source>
</evidence>
<dbReference type="SMART" id="SM00382">
    <property type="entry name" value="AAA"/>
    <property type="match status" value="2"/>
</dbReference>
<evidence type="ECO:0000256" key="4">
    <source>
        <dbReference type="RuleBase" id="RU004432"/>
    </source>
</evidence>
<name>A0A0R1S4K1_9LACO</name>
<dbReference type="Pfam" id="PF10431">
    <property type="entry name" value="ClpB_D2-small"/>
    <property type="match status" value="1"/>
</dbReference>
<dbReference type="InterPro" id="IPR028299">
    <property type="entry name" value="ClpA/B_CS2"/>
</dbReference>
<evidence type="ECO:0000256" key="5">
    <source>
        <dbReference type="SAM" id="MobiDB-lite"/>
    </source>
</evidence>
<dbReference type="EMBL" id="AZFB01000001">
    <property type="protein sequence ID" value="KRL63852.1"/>
    <property type="molecule type" value="Genomic_DNA"/>
</dbReference>
<evidence type="ECO:0000256" key="2">
    <source>
        <dbReference type="ARBA" id="ARBA00022840"/>
    </source>
</evidence>
<dbReference type="PROSITE" id="PS50151">
    <property type="entry name" value="UVR"/>
    <property type="match status" value="1"/>
</dbReference>
<dbReference type="Proteomes" id="UP000051931">
    <property type="component" value="Unassembled WGS sequence"/>
</dbReference>
<dbReference type="InterPro" id="IPR050130">
    <property type="entry name" value="ClpA_ClpB"/>
</dbReference>
<dbReference type="FunFam" id="3.40.50.300:FF:000025">
    <property type="entry name" value="ATP-dependent Clp protease subunit"/>
    <property type="match status" value="1"/>
</dbReference>
<dbReference type="Pfam" id="PF17871">
    <property type="entry name" value="AAA_lid_9"/>
    <property type="match status" value="1"/>
</dbReference>
<keyword evidence="8" id="KW-1185">Reference proteome</keyword>
<dbReference type="Gene3D" id="4.10.860.10">
    <property type="entry name" value="UVR domain"/>
    <property type="match status" value="1"/>
</dbReference>
<accession>A0A0R1S4K1</accession>
<organism evidence="7 8">
    <name type="scientific">Lactobacillus psittaci DSM 15354</name>
    <dbReference type="NCBI Taxonomy" id="1122152"/>
    <lineage>
        <taxon>Bacteria</taxon>
        <taxon>Bacillati</taxon>
        <taxon>Bacillota</taxon>
        <taxon>Bacilli</taxon>
        <taxon>Lactobacillales</taxon>
        <taxon>Lactobacillaceae</taxon>
        <taxon>Lactobacillus</taxon>
    </lineage>
</organism>
<keyword evidence="2 4" id="KW-0067">ATP-binding</keyword>
<dbReference type="STRING" id="1122152.GCA_000425905_00585"/>
<dbReference type="CDD" id="cd19499">
    <property type="entry name" value="RecA-like_ClpB_Hsp104-like"/>
    <property type="match status" value="1"/>
</dbReference>
<dbReference type="RefSeq" id="WP_027824775.1">
    <property type="nucleotide sequence ID" value="NZ_AUEI01000004.1"/>
</dbReference>
<dbReference type="GO" id="GO:0034605">
    <property type="term" value="P:cellular response to heat"/>
    <property type="evidence" value="ECO:0007669"/>
    <property type="project" value="TreeGrafter"/>
</dbReference>
<dbReference type="InterPro" id="IPR027417">
    <property type="entry name" value="P-loop_NTPase"/>
</dbReference>
<dbReference type="InterPro" id="IPR003593">
    <property type="entry name" value="AAA+_ATPase"/>
</dbReference>
<feature type="domain" description="UVR" evidence="6">
    <location>
        <begin position="343"/>
        <end position="378"/>
    </location>
</feature>
<dbReference type="InterPro" id="IPR003959">
    <property type="entry name" value="ATPase_AAA_core"/>
</dbReference>
<comment type="similarity">
    <text evidence="4">Belongs to the ClpA/ClpB family.</text>
</comment>
<dbReference type="FunFam" id="3.40.50.300:FF:000010">
    <property type="entry name" value="Chaperone clpB 1, putative"/>
    <property type="match status" value="1"/>
</dbReference>
<dbReference type="PROSITE" id="PS00871">
    <property type="entry name" value="CLPAB_2"/>
    <property type="match status" value="1"/>
</dbReference>
<dbReference type="OrthoDB" id="9803641at2"/>
<keyword evidence="1 4" id="KW-0547">Nucleotide-binding</keyword>
<dbReference type="Pfam" id="PF00004">
    <property type="entry name" value="AAA"/>
    <property type="match status" value="1"/>
</dbReference>
<dbReference type="Gene3D" id="3.40.50.300">
    <property type="entry name" value="P-loop containing nucleotide triphosphate hydrolases"/>
    <property type="match status" value="2"/>
</dbReference>
<dbReference type="Pfam" id="PF07724">
    <property type="entry name" value="AAA_2"/>
    <property type="match status" value="1"/>
</dbReference>
<keyword evidence="3 4" id="KW-0143">Chaperone</keyword>
<reference evidence="7 8" key="1">
    <citation type="journal article" date="2015" name="Genome Announc.">
        <title>Expanding the biotechnology potential of lactobacilli through comparative genomics of 213 strains and associated genera.</title>
        <authorList>
            <person name="Sun Z."/>
            <person name="Harris H.M."/>
            <person name="McCann A."/>
            <person name="Guo C."/>
            <person name="Argimon S."/>
            <person name="Zhang W."/>
            <person name="Yang X."/>
            <person name="Jeffery I.B."/>
            <person name="Cooney J.C."/>
            <person name="Kagawa T.F."/>
            <person name="Liu W."/>
            <person name="Song Y."/>
            <person name="Salvetti E."/>
            <person name="Wrobel A."/>
            <person name="Rasinkangas P."/>
            <person name="Parkhill J."/>
            <person name="Rea M.C."/>
            <person name="O'Sullivan O."/>
            <person name="Ritari J."/>
            <person name="Douillard F.P."/>
            <person name="Paul Ross R."/>
            <person name="Yang R."/>
            <person name="Briner A.E."/>
            <person name="Felis G.E."/>
            <person name="de Vos W.M."/>
            <person name="Barrangou R."/>
            <person name="Klaenhammer T.R."/>
            <person name="Caufield P.W."/>
            <person name="Cui Y."/>
            <person name="Zhang H."/>
            <person name="O'Toole P.W."/>
        </authorList>
    </citation>
    <scope>NUCLEOTIDE SEQUENCE [LARGE SCALE GENOMIC DNA]</scope>
    <source>
        <strain evidence="7 8">DSM 15354</strain>
    </source>
</reference>
<dbReference type="SUPFAM" id="SSF52540">
    <property type="entry name" value="P-loop containing nucleoside triphosphate hydrolases"/>
    <property type="match status" value="2"/>
</dbReference>
<protein>
    <submittedName>
        <fullName evidence="7">ATP-dependent chaperone ClpB</fullName>
    </submittedName>
</protein>